<keyword evidence="2" id="KW-1185">Reference proteome</keyword>
<evidence type="ECO:0000313" key="2">
    <source>
        <dbReference type="Proteomes" id="UP000305906"/>
    </source>
</evidence>
<gene>
    <name evidence="1" type="ORF">FE633_31680</name>
</gene>
<name>A0A5R9FI69_9ACTN</name>
<proteinExistence type="predicted"/>
<evidence type="ECO:0000313" key="1">
    <source>
        <dbReference type="EMBL" id="TLS42239.1"/>
    </source>
</evidence>
<dbReference type="AlphaFoldDB" id="A0A5R9FI69"/>
<accession>A0A5R9FI69</accession>
<comment type="caution">
    <text evidence="1">The sequence shown here is derived from an EMBL/GenBank/DDBJ whole genome shotgun (WGS) entry which is preliminary data.</text>
</comment>
<organism evidence="1 2">
    <name type="scientific">Streptomyces montanus</name>
    <dbReference type="NCBI Taxonomy" id="2580423"/>
    <lineage>
        <taxon>Bacteria</taxon>
        <taxon>Bacillati</taxon>
        <taxon>Actinomycetota</taxon>
        <taxon>Actinomycetes</taxon>
        <taxon>Kitasatosporales</taxon>
        <taxon>Streptomycetaceae</taxon>
        <taxon>Streptomyces</taxon>
    </lineage>
</organism>
<reference evidence="1 2" key="1">
    <citation type="submission" date="2019-05" db="EMBL/GenBank/DDBJ databases">
        <title>Streptomyces sp. NEAU-C151, a novel actinomycete isolated from soil.</title>
        <authorList>
            <person name="Han L."/>
            <person name="Jiang H."/>
        </authorList>
    </citation>
    <scope>NUCLEOTIDE SEQUENCE [LARGE SCALE GENOMIC DNA]</scope>
    <source>
        <strain evidence="1 2">NEAU-C151</strain>
    </source>
</reference>
<dbReference type="EMBL" id="VBZC01000043">
    <property type="protein sequence ID" value="TLS42239.1"/>
    <property type="molecule type" value="Genomic_DNA"/>
</dbReference>
<sequence length="112" mass="12248">MRSLWVPPADGWRCRWVDEHTPSGVATLCDDGILPFGLSPPGGRLCQNRITGDPRTVPTRSTWPDLVRYFLHPAGGSSVHLGMRAAATSRLRRLAGFRDTSGHSVVNHDTGM</sequence>
<dbReference type="Proteomes" id="UP000305906">
    <property type="component" value="Unassembled WGS sequence"/>
</dbReference>
<protein>
    <submittedName>
        <fullName evidence="1">Uncharacterized protein</fullName>
    </submittedName>
</protein>